<evidence type="ECO:0000313" key="2">
    <source>
        <dbReference type="Proteomes" id="UP000264036"/>
    </source>
</evidence>
<dbReference type="Proteomes" id="UP000264036">
    <property type="component" value="Unassembled WGS sequence"/>
</dbReference>
<dbReference type="AlphaFoldDB" id="A0A356LJM5"/>
<accession>A0A356LJM5</accession>
<protein>
    <submittedName>
        <fullName evidence="1">Uncharacterized protein</fullName>
    </submittedName>
</protein>
<gene>
    <name evidence="1" type="ORF">DD666_16160</name>
</gene>
<dbReference type="InterPro" id="IPR046901">
    <property type="entry name" value="ABC-3C_MC5"/>
</dbReference>
<reference evidence="1 2" key="1">
    <citation type="journal article" date="2018" name="Nat. Biotechnol.">
        <title>A standardized bacterial taxonomy based on genome phylogeny substantially revises the tree of life.</title>
        <authorList>
            <person name="Parks D.H."/>
            <person name="Chuvochina M."/>
            <person name="Waite D.W."/>
            <person name="Rinke C."/>
            <person name="Skarshewski A."/>
            <person name="Chaumeil P.A."/>
            <person name="Hugenholtz P."/>
        </authorList>
    </citation>
    <scope>NUCLEOTIDE SEQUENCE [LARGE SCALE GENOMIC DNA]</scope>
    <source>
        <strain evidence="1">UBA10707</strain>
    </source>
</reference>
<dbReference type="Pfam" id="PF20291">
    <property type="entry name" value="MC5"/>
    <property type="match status" value="1"/>
</dbReference>
<organism evidence="1 2">
    <name type="scientific">Advenella kashmirensis</name>
    <dbReference type="NCBI Taxonomy" id="310575"/>
    <lineage>
        <taxon>Bacteria</taxon>
        <taxon>Pseudomonadati</taxon>
        <taxon>Pseudomonadota</taxon>
        <taxon>Betaproteobacteria</taxon>
        <taxon>Burkholderiales</taxon>
        <taxon>Alcaligenaceae</taxon>
    </lineage>
</organism>
<evidence type="ECO:0000313" key="1">
    <source>
        <dbReference type="EMBL" id="HBP30938.1"/>
    </source>
</evidence>
<comment type="caution">
    <text evidence="1">The sequence shown here is derived from an EMBL/GenBank/DDBJ whole genome shotgun (WGS) entry which is preliminary data.</text>
</comment>
<name>A0A356LJM5_9BURK</name>
<proteinExistence type="predicted"/>
<sequence>MLIYHPVYDAYHCVFRMLTLAEHLKNLEVDKARLLDFYLVFPGAMESIRLSGGLKPLRKIAKNLANEYRDPVSNLSTFREMRHIQEAALKSIAASGLIDIDRYKTGYVDRTAQPIPGAIEAKIQEFMSSNLIIKDAVLNKLAKMPLLGTDGLKHRSKLLEYRYDVV</sequence>
<dbReference type="EMBL" id="DOEK01000033">
    <property type="protein sequence ID" value="HBP30938.1"/>
    <property type="molecule type" value="Genomic_DNA"/>
</dbReference>